<evidence type="ECO:0000256" key="1">
    <source>
        <dbReference type="ARBA" id="ARBA00022630"/>
    </source>
</evidence>
<dbReference type="InterPro" id="IPR003680">
    <property type="entry name" value="Flavodoxin_fold"/>
</dbReference>
<accession>A0A4R1G4U6</accession>
<keyword evidence="2 6" id="KW-0288">FMN</keyword>
<reference evidence="8 9" key="1">
    <citation type="submission" date="2019-03" db="EMBL/GenBank/DDBJ databases">
        <title>Genomic Encyclopedia of Type Strains, Phase IV (KMG-IV): sequencing the most valuable type-strain genomes for metagenomic binning, comparative biology and taxonomic classification.</title>
        <authorList>
            <person name="Goeker M."/>
        </authorList>
    </citation>
    <scope>NUCLEOTIDE SEQUENCE [LARGE SCALE GENOMIC DNA]</scope>
    <source>
        <strain evidence="8 9">DSM 15534</strain>
    </source>
</reference>
<evidence type="ECO:0000256" key="4">
    <source>
        <dbReference type="ARBA" id="ARBA00023027"/>
    </source>
</evidence>
<dbReference type="SUPFAM" id="SSF52218">
    <property type="entry name" value="Flavoproteins"/>
    <property type="match status" value="1"/>
</dbReference>
<comment type="function">
    <text evidence="6">Quinone reductase that provides resistance to thiol-specific stress caused by electrophilic quinones.</text>
</comment>
<evidence type="ECO:0000313" key="9">
    <source>
        <dbReference type="Proteomes" id="UP000294702"/>
    </source>
</evidence>
<organism evidence="8 9">
    <name type="scientific">Volucribacter psittacicida</name>
    <dbReference type="NCBI Taxonomy" id="203482"/>
    <lineage>
        <taxon>Bacteria</taxon>
        <taxon>Pseudomonadati</taxon>
        <taxon>Pseudomonadota</taxon>
        <taxon>Gammaproteobacteria</taxon>
        <taxon>Pasteurellales</taxon>
        <taxon>Pasteurellaceae</taxon>
        <taxon>Volucribacter</taxon>
    </lineage>
</organism>
<feature type="domain" description="Flavodoxin-like fold" evidence="7">
    <location>
        <begin position="3"/>
        <end position="191"/>
    </location>
</feature>
<dbReference type="EMBL" id="SMFT01000001">
    <property type="protein sequence ID" value="TCK01801.1"/>
    <property type="molecule type" value="Genomic_DNA"/>
</dbReference>
<name>A0A4R1G4U6_9PAST</name>
<dbReference type="EC" id="1.7.1.17" evidence="6"/>
<keyword evidence="1 6" id="KW-0285">Flavoprotein</keyword>
<dbReference type="PANTHER" id="PTHR43741">
    <property type="entry name" value="FMN-DEPENDENT NADH-AZOREDUCTASE 1"/>
    <property type="match status" value="1"/>
</dbReference>
<keyword evidence="9" id="KW-1185">Reference proteome</keyword>
<evidence type="ECO:0000256" key="2">
    <source>
        <dbReference type="ARBA" id="ARBA00022643"/>
    </source>
</evidence>
<dbReference type="AlphaFoldDB" id="A0A4R1G4U6"/>
<gene>
    <name evidence="6" type="primary">azoR</name>
    <name evidence="8" type="ORF">EV694_0433</name>
</gene>
<dbReference type="Gene3D" id="3.40.50.360">
    <property type="match status" value="1"/>
</dbReference>
<comment type="similarity">
    <text evidence="6">Belongs to the azoreductase type 1 family.</text>
</comment>
<dbReference type="Pfam" id="PF02525">
    <property type="entry name" value="Flavodoxin_2"/>
    <property type="match status" value="1"/>
</dbReference>
<dbReference type="EC" id="1.6.5.-" evidence="6"/>
<evidence type="ECO:0000259" key="7">
    <source>
        <dbReference type="Pfam" id="PF02525"/>
    </source>
</evidence>
<evidence type="ECO:0000256" key="6">
    <source>
        <dbReference type="HAMAP-Rule" id="MF_01216"/>
    </source>
</evidence>
<dbReference type="HAMAP" id="MF_01216">
    <property type="entry name" value="Azoreductase_type1"/>
    <property type="match status" value="1"/>
</dbReference>
<comment type="catalytic activity">
    <reaction evidence="5">
        <text>N,N-dimethyl-1,4-phenylenediamine + anthranilate + 2 NAD(+) = 2-(4-dimethylaminophenyl)diazenylbenzoate + 2 NADH + 2 H(+)</text>
        <dbReference type="Rhea" id="RHEA:55872"/>
        <dbReference type="ChEBI" id="CHEBI:15378"/>
        <dbReference type="ChEBI" id="CHEBI:15783"/>
        <dbReference type="ChEBI" id="CHEBI:16567"/>
        <dbReference type="ChEBI" id="CHEBI:57540"/>
        <dbReference type="ChEBI" id="CHEBI:57945"/>
        <dbReference type="ChEBI" id="CHEBI:71579"/>
        <dbReference type="EC" id="1.7.1.17"/>
    </reaction>
    <physiologicalReaction direction="right-to-left" evidence="5">
        <dbReference type="Rhea" id="RHEA:55874"/>
    </physiologicalReaction>
</comment>
<dbReference type="InterPro" id="IPR023048">
    <property type="entry name" value="NADH:quinone_OxRdtase_FMN_depd"/>
</dbReference>
<comment type="function">
    <text evidence="6">Also exhibits azoreductase activity. Catalyzes the reductive cleavage of the azo bond in aromatic azo compounds to the corresponding amines.</text>
</comment>
<dbReference type="GO" id="GO:0016655">
    <property type="term" value="F:oxidoreductase activity, acting on NAD(P)H, quinone or similar compound as acceptor"/>
    <property type="evidence" value="ECO:0007669"/>
    <property type="project" value="InterPro"/>
</dbReference>
<comment type="catalytic activity">
    <reaction evidence="6">
        <text>2 a quinone + NADH + H(+) = 2 a 1,4-benzosemiquinone + NAD(+)</text>
        <dbReference type="Rhea" id="RHEA:65952"/>
        <dbReference type="ChEBI" id="CHEBI:15378"/>
        <dbReference type="ChEBI" id="CHEBI:57540"/>
        <dbReference type="ChEBI" id="CHEBI:57945"/>
        <dbReference type="ChEBI" id="CHEBI:132124"/>
        <dbReference type="ChEBI" id="CHEBI:134225"/>
    </reaction>
</comment>
<dbReference type="GO" id="GO:0016652">
    <property type="term" value="F:oxidoreductase activity, acting on NAD(P)H as acceptor"/>
    <property type="evidence" value="ECO:0007669"/>
    <property type="project" value="UniProtKB-UniRule"/>
</dbReference>
<evidence type="ECO:0000256" key="3">
    <source>
        <dbReference type="ARBA" id="ARBA00023002"/>
    </source>
</evidence>
<dbReference type="OrthoDB" id="9787136at2"/>
<dbReference type="InterPro" id="IPR050104">
    <property type="entry name" value="FMN-dep_NADH:Q_OxRdtase_AzoR1"/>
</dbReference>
<dbReference type="Proteomes" id="UP000294702">
    <property type="component" value="Unassembled WGS sequence"/>
</dbReference>
<feature type="binding site" evidence="6">
    <location>
        <position position="10"/>
    </location>
    <ligand>
        <name>FMN</name>
        <dbReference type="ChEBI" id="CHEBI:58210"/>
    </ligand>
</feature>
<evidence type="ECO:0000313" key="8">
    <source>
        <dbReference type="EMBL" id="TCK01801.1"/>
    </source>
</evidence>
<dbReference type="PANTHER" id="PTHR43741:SF2">
    <property type="entry name" value="FMN-DEPENDENT NADH:QUINONE OXIDOREDUCTASE"/>
    <property type="match status" value="1"/>
</dbReference>
<sequence length="197" mass="21655">MQNLLVLKSSILGDQSQTNQLSDYLTAQLEEVHIIERDLAQYPLPSYDANAAQALRKGQAENENQQKLVALSDQLIEELNSVDTLVINAPMYNFNIPTQLKTYFDFIARAGVTFRYGENGAEGLVKGKKAIVLCAFGGIHQGTATDLVTPYIKTFLGFIGITDVQFVYAQGIGYGADAIAQAQRQAKQHIDEIIKNA</sequence>
<feature type="binding site" evidence="6">
    <location>
        <begin position="91"/>
        <end position="94"/>
    </location>
    <ligand>
        <name>FMN</name>
        <dbReference type="ChEBI" id="CHEBI:58210"/>
    </ligand>
</feature>
<evidence type="ECO:0000256" key="5">
    <source>
        <dbReference type="ARBA" id="ARBA00048542"/>
    </source>
</evidence>
<comment type="cofactor">
    <cofactor evidence="6">
        <name>FMN</name>
        <dbReference type="ChEBI" id="CHEBI:58210"/>
    </cofactor>
    <text evidence="6">Binds 1 FMN per subunit.</text>
</comment>
<comment type="caution">
    <text evidence="8">The sequence shown here is derived from an EMBL/GenBank/DDBJ whole genome shotgun (WGS) entry which is preliminary data.</text>
</comment>
<protein>
    <recommendedName>
        <fullName evidence="6">FMN dependent NADH:quinone oxidoreductase</fullName>
        <ecNumber evidence="6">1.6.5.-</ecNumber>
    </recommendedName>
    <alternativeName>
        <fullName evidence="6">Azo-dye reductase</fullName>
    </alternativeName>
    <alternativeName>
        <fullName evidence="6">FMN-dependent NADH-azo compound oxidoreductase</fullName>
    </alternativeName>
    <alternativeName>
        <fullName evidence="6">FMN-dependent NADH-azoreductase</fullName>
        <ecNumber evidence="6">1.7.1.17</ecNumber>
    </alternativeName>
</protein>
<keyword evidence="4 6" id="KW-0520">NAD</keyword>
<comment type="caution">
    <text evidence="6">Lacks conserved residue(s) required for the propagation of feature annotation.</text>
</comment>
<dbReference type="RefSeq" id="WP_132688556.1">
    <property type="nucleotide sequence ID" value="NZ_SMFT01000001.1"/>
</dbReference>
<keyword evidence="3 6" id="KW-0560">Oxidoreductase</keyword>
<dbReference type="GO" id="GO:0010181">
    <property type="term" value="F:FMN binding"/>
    <property type="evidence" value="ECO:0007669"/>
    <property type="project" value="UniProtKB-UniRule"/>
</dbReference>
<proteinExistence type="inferred from homology"/>
<dbReference type="GO" id="GO:0009055">
    <property type="term" value="F:electron transfer activity"/>
    <property type="evidence" value="ECO:0007669"/>
    <property type="project" value="UniProtKB-UniRule"/>
</dbReference>
<dbReference type="InterPro" id="IPR029039">
    <property type="entry name" value="Flavoprotein-like_sf"/>
</dbReference>
<comment type="subunit">
    <text evidence="6">Homodimer.</text>
</comment>